<dbReference type="InterPro" id="IPR042771">
    <property type="entry name" value="GTF3C6-like"/>
</dbReference>
<dbReference type="PANTHER" id="PTHR21860">
    <property type="entry name" value="TRANSCRIPTION INITIATION FACTOR IIIC TFIIIC , POLYPEPTIDE 6-RELATED"/>
    <property type="match status" value="1"/>
</dbReference>
<gene>
    <name evidence="1" type="ORF">IFM89_036211</name>
</gene>
<dbReference type="PANTHER" id="PTHR21860:SF2">
    <property type="entry name" value="GENERAL TRANSCRIPTION FACTOR 3C POLYPEPTIDE 6"/>
    <property type="match status" value="1"/>
</dbReference>
<dbReference type="GO" id="GO:0006383">
    <property type="term" value="P:transcription by RNA polymerase III"/>
    <property type="evidence" value="ECO:0007669"/>
    <property type="project" value="InterPro"/>
</dbReference>
<comment type="caution">
    <text evidence="1">The sequence shown here is derived from an EMBL/GenBank/DDBJ whole genome shotgun (WGS) entry which is preliminary data.</text>
</comment>
<dbReference type="AlphaFoldDB" id="A0A835H330"/>
<reference evidence="1 2" key="1">
    <citation type="submission" date="2020-10" db="EMBL/GenBank/DDBJ databases">
        <title>The Coptis chinensis genome and diversification of protoberbering-type alkaloids.</title>
        <authorList>
            <person name="Wang B."/>
            <person name="Shu S."/>
            <person name="Song C."/>
            <person name="Liu Y."/>
        </authorList>
    </citation>
    <scope>NUCLEOTIDE SEQUENCE [LARGE SCALE GENOMIC DNA]</scope>
    <source>
        <strain evidence="1">HL-2020</strain>
        <tissue evidence="1">Leaf</tissue>
    </source>
</reference>
<dbReference type="OrthoDB" id="1877767at2759"/>
<dbReference type="EMBL" id="JADFTS010000009">
    <property type="protein sequence ID" value="KAF9590688.1"/>
    <property type="molecule type" value="Genomic_DNA"/>
</dbReference>
<protein>
    <submittedName>
        <fullName evidence="1">Uncharacterized protein</fullName>
    </submittedName>
</protein>
<dbReference type="GO" id="GO:0000127">
    <property type="term" value="C:transcription factor TFIIIC complex"/>
    <property type="evidence" value="ECO:0007669"/>
    <property type="project" value="TreeGrafter"/>
</dbReference>
<organism evidence="1 2">
    <name type="scientific">Coptis chinensis</name>
    <dbReference type="NCBI Taxonomy" id="261450"/>
    <lineage>
        <taxon>Eukaryota</taxon>
        <taxon>Viridiplantae</taxon>
        <taxon>Streptophyta</taxon>
        <taxon>Embryophyta</taxon>
        <taxon>Tracheophyta</taxon>
        <taxon>Spermatophyta</taxon>
        <taxon>Magnoliopsida</taxon>
        <taxon>Ranunculales</taxon>
        <taxon>Ranunculaceae</taxon>
        <taxon>Coptidoideae</taxon>
        <taxon>Coptis</taxon>
    </lineage>
</organism>
<accession>A0A835H330</accession>
<evidence type="ECO:0000313" key="2">
    <source>
        <dbReference type="Proteomes" id="UP000631114"/>
    </source>
</evidence>
<proteinExistence type="predicted"/>
<name>A0A835H330_9MAGN</name>
<dbReference type="Proteomes" id="UP000631114">
    <property type="component" value="Unassembled WGS sequence"/>
</dbReference>
<keyword evidence="2" id="KW-1185">Reference proteome</keyword>
<evidence type="ECO:0000313" key="1">
    <source>
        <dbReference type="EMBL" id="KAF9590688.1"/>
    </source>
</evidence>
<sequence length="122" mass="13409">MEVENSKQTENVVDKGGEEEKDYVLLDLDAVCGAVPPNAPYVLSGLDTLNPVLVIGDNLKLIVLLWCEETGPSETNLFRGKCIVDPNQTKAKEVKPIARLHKVLKFKFASDVETQVSATKLK</sequence>